<accession>A0A172TY90</accession>
<dbReference type="AlphaFoldDB" id="A0A172TY90"/>
<reference evidence="2 3" key="2">
    <citation type="journal article" date="2016" name="Int. J. Syst. Evol. Microbiol.">
        <title>Flavisolibacter tropicus sp. nov., isolated from tropical soil.</title>
        <authorList>
            <person name="Lee J.J."/>
            <person name="Kang M.S."/>
            <person name="Kim G.S."/>
            <person name="Lee C.S."/>
            <person name="Lim S."/>
            <person name="Lee J."/>
            <person name="Roh S.H."/>
            <person name="Kang H."/>
            <person name="Ha J.M."/>
            <person name="Bae S."/>
            <person name="Jung H.Y."/>
            <person name="Kim M.K."/>
        </authorList>
    </citation>
    <scope>NUCLEOTIDE SEQUENCE [LARGE SCALE GENOMIC DNA]</scope>
    <source>
        <strain evidence="2 3">LCS9</strain>
    </source>
</reference>
<reference evidence="3" key="1">
    <citation type="submission" date="2015-01" db="EMBL/GenBank/DDBJ databases">
        <title>Flavisolibacter sp./LCS9/ whole genome sequencing.</title>
        <authorList>
            <person name="Kim M.K."/>
            <person name="Srinivasan S."/>
            <person name="Lee J.-J."/>
        </authorList>
    </citation>
    <scope>NUCLEOTIDE SEQUENCE [LARGE SCALE GENOMIC DNA]</scope>
    <source>
        <strain evidence="3">LCS9</strain>
    </source>
</reference>
<dbReference type="RefSeq" id="WP_066406117.1">
    <property type="nucleotide sequence ID" value="NZ_CP011390.1"/>
</dbReference>
<keyword evidence="3" id="KW-1185">Reference proteome</keyword>
<keyword evidence="1" id="KW-0732">Signal</keyword>
<proteinExistence type="predicted"/>
<evidence type="ECO:0000313" key="3">
    <source>
        <dbReference type="Proteomes" id="UP000077177"/>
    </source>
</evidence>
<organism evidence="2 3">
    <name type="scientific">Flavisolibacter tropicus</name>
    <dbReference type="NCBI Taxonomy" id="1492898"/>
    <lineage>
        <taxon>Bacteria</taxon>
        <taxon>Pseudomonadati</taxon>
        <taxon>Bacteroidota</taxon>
        <taxon>Chitinophagia</taxon>
        <taxon>Chitinophagales</taxon>
        <taxon>Chitinophagaceae</taxon>
        <taxon>Flavisolibacter</taxon>
    </lineage>
</organism>
<dbReference type="EMBL" id="CP011390">
    <property type="protein sequence ID" value="ANE51976.1"/>
    <property type="molecule type" value="Genomic_DNA"/>
</dbReference>
<evidence type="ECO:0000256" key="1">
    <source>
        <dbReference type="SAM" id="SignalP"/>
    </source>
</evidence>
<protein>
    <recommendedName>
        <fullName evidence="4">Lipocalin-like domain-containing protein</fullName>
    </recommendedName>
</protein>
<dbReference type="Proteomes" id="UP000077177">
    <property type="component" value="Chromosome"/>
</dbReference>
<dbReference type="KEGG" id="fla:SY85_17225"/>
<dbReference type="OrthoDB" id="679984at2"/>
<feature type="chain" id="PRO_5008001377" description="Lipocalin-like domain-containing protein" evidence="1">
    <location>
        <begin position="19"/>
        <end position="145"/>
    </location>
</feature>
<sequence length="145" mass="16778">MKILFLMLSLMGFFQIPAQTPKGNTWTIEHNKVVRLKATSESETKNSFVIKDADLKAEGQLYINFHEEKPLKDWKRTFAVFDTKDNELINYSGSSFKIGNGKLRDLRNQGIKTLKIYTWALPTDPDLASRIRIKRMHLCTVTLEE</sequence>
<evidence type="ECO:0008006" key="4">
    <source>
        <dbReference type="Google" id="ProtNLM"/>
    </source>
</evidence>
<name>A0A172TY90_9BACT</name>
<feature type="signal peptide" evidence="1">
    <location>
        <begin position="1"/>
        <end position="18"/>
    </location>
</feature>
<gene>
    <name evidence="2" type="ORF">SY85_17225</name>
</gene>
<evidence type="ECO:0000313" key="2">
    <source>
        <dbReference type="EMBL" id="ANE51976.1"/>
    </source>
</evidence>